<evidence type="ECO:0000256" key="5">
    <source>
        <dbReference type="ARBA" id="ARBA00023204"/>
    </source>
</evidence>
<keyword evidence="12" id="KW-1185">Reference proteome</keyword>
<dbReference type="RefSeq" id="WP_224035332.1">
    <property type="nucleotide sequence ID" value="NZ_AP024849.1"/>
</dbReference>
<dbReference type="Gene3D" id="1.10.150.20">
    <property type="entry name" value="5' to 3' exonuclease, C-terminal subdomain"/>
    <property type="match status" value="1"/>
</dbReference>
<evidence type="ECO:0000313" key="11">
    <source>
        <dbReference type="EMBL" id="BCZ49127.1"/>
    </source>
</evidence>
<dbReference type="SMART" id="SM00465">
    <property type="entry name" value="GIYc"/>
    <property type="match status" value="1"/>
</dbReference>
<dbReference type="InterPro" id="IPR010994">
    <property type="entry name" value="RuvA_2-like"/>
</dbReference>
<keyword evidence="3 7" id="KW-0228">DNA excision</keyword>
<name>A0ABN6J7S1_9CLOT</name>
<dbReference type="InterPro" id="IPR035901">
    <property type="entry name" value="GIY-YIG_endonuc_sf"/>
</dbReference>
<dbReference type="Proteomes" id="UP000824633">
    <property type="component" value="Chromosome"/>
</dbReference>
<evidence type="ECO:0000256" key="3">
    <source>
        <dbReference type="ARBA" id="ARBA00022769"/>
    </source>
</evidence>
<dbReference type="NCBIfam" id="NF001824">
    <property type="entry name" value="PRK00558.1-5"/>
    <property type="match status" value="1"/>
</dbReference>
<dbReference type="PROSITE" id="PS50151">
    <property type="entry name" value="UVR"/>
    <property type="match status" value="1"/>
</dbReference>
<evidence type="ECO:0000256" key="7">
    <source>
        <dbReference type="HAMAP-Rule" id="MF_00203"/>
    </source>
</evidence>
<organism evidence="11 12">
    <name type="scientific">Clostridium gelidum</name>
    <dbReference type="NCBI Taxonomy" id="704125"/>
    <lineage>
        <taxon>Bacteria</taxon>
        <taxon>Bacillati</taxon>
        <taxon>Bacillota</taxon>
        <taxon>Clostridia</taxon>
        <taxon>Eubacteriales</taxon>
        <taxon>Clostridiaceae</taxon>
        <taxon>Clostridium</taxon>
    </lineage>
</organism>
<gene>
    <name evidence="7 11" type="primary">uvrC</name>
    <name evidence="11" type="ORF">psyc5s11_51940</name>
</gene>
<dbReference type="SUPFAM" id="SSF82771">
    <property type="entry name" value="GIY-YIG endonuclease"/>
    <property type="match status" value="1"/>
</dbReference>
<dbReference type="InterPro" id="IPR036876">
    <property type="entry name" value="UVR_dom_sf"/>
</dbReference>
<keyword evidence="4 7" id="KW-0267">Excision nuclease</keyword>
<dbReference type="Pfam" id="PF12826">
    <property type="entry name" value="HHH_2"/>
    <property type="match status" value="1"/>
</dbReference>
<dbReference type="HAMAP" id="MF_00203">
    <property type="entry name" value="UvrC"/>
    <property type="match status" value="1"/>
</dbReference>
<feature type="domain" description="UVR" evidence="8">
    <location>
        <begin position="204"/>
        <end position="239"/>
    </location>
</feature>
<dbReference type="Pfam" id="PF08459">
    <property type="entry name" value="UvrC_RNaseH_dom"/>
    <property type="match status" value="1"/>
</dbReference>
<dbReference type="Pfam" id="PF02151">
    <property type="entry name" value="UVR"/>
    <property type="match status" value="1"/>
</dbReference>
<protein>
    <recommendedName>
        <fullName evidence="7">UvrABC system protein C</fullName>
        <shortName evidence="7">Protein UvrC</shortName>
    </recommendedName>
    <alternativeName>
        <fullName evidence="7">Excinuclease ABC subunit C</fullName>
    </alternativeName>
</protein>
<keyword evidence="5 7" id="KW-0234">DNA repair</keyword>
<dbReference type="Gene3D" id="4.10.860.10">
    <property type="entry name" value="UVR domain"/>
    <property type="match status" value="1"/>
</dbReference>
<dbReference type="PANTHER" id="PTHR30562">
    <property type="entry name" value="UVRC/OXIDOREDUCTASE"/>
    <property type="match status" value="1"/>
</dbReference>
<proteinExistence type="inferred from homology"/>
<comment type="subcellular location">
    <subcellularLocation>
        <location evidence="7">Cytoplasm</location>
    </subcellularLocation>
</comment>
<dbReference type="InterPro" id="IPR004791">
    <property type="entry name" value="UvrC"/>
</dbReference>
<comment type="subunit">
    <text evidence="7">Interacts with UvrB in an incision complex.</text>
</comment>
<dbReference type="InterPro" id="IPR000305">
    <property type="entry name" value="GIY-YIG_endonuc"/>
</dbReference>
<dbReference type="InterPro" id="IPR050066">
    <property type="entry name" value="UvrABC_protein_C"/>
</dbReference>
<dbReference type="InterPro" id="IPR041663">
    <property type="entry name" value="DisA/LigA_HHH"/>
</dbReference>
<evidence type="ECO:0000256" key="4">
    <source>
        <dbReference type="ARBA" id="ARBA00022881"/>
    </source>
</evidence>
<sequence>MFDFNAQLKILPDKPGVYLMKNILGEIIYVGKAKVLKNRVRQYFQNSKNHSEKVKAMVKNISEFEYIVTDSEMEALILECNLIKKYSPKYNISLKDDKFYPFIKITTNEDFPKVFITRNYAKDGNKYFGPYPNAGAVHETINLIRKIFPLRTCKKLIIEGGKQTRPCLNYHIKKCKAPCEGHISKIDYRNMIDEIRDVLSGKDKTLVNELKKEMQESSLKLEFEKAASLRDKILAIENIAEKQKVFKSHEGDEDFINMYKDEKDCCIQIFFLRDGRVTGREHFILENSSHEEDSTVISQFIISFYGGTPKVPKNIYIPENDEIEALEEFLSIKRGSKVFVKIPIKGEKKDMIELVKNNARVSLDQFKDKILKDKEMNKICLEQMQNLLELDSIPLRIEAYDISNIQGVDSVGSMIVFEDGKARNSDYRRFRIKTVKNANDYDSMREILERRFTHGLKEIKEIQDKEIKFSSGKFSNFPDLIMMDGGKGQVNIALEVLDKLGINIPVCGLVKDDHHGTRGIIYDNKELIVNRSSDLMQLIRRIQDEVHRFAITYHRSLRDKRTLHSILDDIPNVGKKRRMALLMKFGSIDNIKEATLDKLLETESIDNKAANSILAYFMQRK</sequence>
<dbReference type="InterPro" id="IPR001943">
    <property type="entry name" value="UVR_dom"/>
</dbReference>
<dbReference type="EMBL" id="AP024849">
    <property type="protein sequence ID" value="BCZ49127.1"/>
    <property type="molecule type" value="Genomic_DNA"/>
</dbReference>
<dbReference type="InterPro" id="IPR038476">
    <property type="entry name" value="UvrC_RNase_H_dom_sf"/>
</dbReference>
<dbReference type="Pfam" id="PF22920">
    <property type="entry name" value="UvrC_RNaseH"/>
    <property type="match status" value="1"/>
</dbReference>
<feature type="domain" description="UvrC family homology region profile" evidence="10">
    <location>
        <begin position="266"/>
        <end position="497"/>
    </location>
</feature>
<keyword evidence="1 7" id="KW-0963">Cytoplasm</keyword>
<evidence type="ECO:0000259" key="8">
    <source>
        <dbReference type="PROSITE" id="PS50151"/>
    </source>
</evidence>
<dbReference type="Gene3D" id="3.30.420.340">
    <property type="entry name" value="UvrC, RNAse H endonuclease domain"/>
    <property type="match status" value="1"/>
</dbReference>
<comment type="function">
    <text evidence="7">The UvrABC repair system catalyzes the recognition and processing of DNA lesions. UvrC both incises the 5' and 3' sides of the lesion. The N-terminal half is responsible for the 3' incision and the C-terminal half is responsible for the 5' incision.</text>
</comment>
<evidence type="ECO:0000259" key="9">
    <source>
        <dbReference type="PROSITE" id="PS50164"/>
    </source>
</evidence>
<keyword evidence="2 7" id="KW-0227">DNA damage</keyword>
<dbReference type="PROSITE" id="PS50165">
    <property type="entry name" value="UVRC"/>
    <property type="match status" value="1"/>
</dbReference>
<dbReference type="SUPFAM" id="SSF47781">
    <property type="entry name" value="RuvA domain 2-like"/>
    <property type="match status" value="1"/>
</dbReference>
<dbReference type="SUPFAM" id="SSF46600">
    <property type="entry name" value="C-terminal UvrC-binding domain of UvrB"/>
    <property type="match status" value="1"/>
</dbReference>
<evidence type="ECO:0000313" key="12">
    <source>
        <dbReference type="Proteomes" id="UP000824633"/>
    </source>
</evidence>
<accession>A0ABN6J7S1</accession>
<dbReference type="InterPro" id="IPR001162">
    <property type="entry name" value="UvrC_RNase_H_dom"/>
</dbReference>
<dbReference type="PANTHER" id="PTHR30562:SF1">
    <property type="entry name" value="UVRABC SYSTEM PROTEIN C"/>
    <property type="match status" value="1"/>
</dbReference>
<comment type="similarity">
    <text evidence="7">Belongs to the UvrC family.</text>
</comment>
<evidence type="ECO:0000256" key="2">
    <source>
        <dbReference type="ARBA" id="ARBA00022763"/>
    </source>
</evidence>
<dbReference type="CDD" id="cd10434">
    <property type="entry name" value="GIY-YIG_UvrC_Cho"/>
    <property type="match status" value="1"/>
</dbReference>
<evidence type="ECO:0000256" key="1">
    <source>
        <dbReference type="ARBA" id="ARBA00022490"/>
    </source>
</evidence>
<evidence type="ECO:0000256" key="6">
    <source>
        <dbReference type="ARBA" id="ARBA00023236"/>
    </source>
</evidence>
<dbReference type="Pfam" id="PF01541">
    <property type="entry name" value="GIY-YIG"/>
    <property type="match status" value="1"/>
</dbReference>
<feature type="domain" description="GIY-YIG" evidence="9">
    <location>
        <begin position="13"/>
        <end position="92"/>
    </location>
</feature>
<keyword evidence="6 7" id="KW-0742">SOS response</keyword>
<evidence type="ECO:0000259" key="10">
    <source>
        <dbReference type="PROSITE" id="PS50165"/>
    </source>
</evidence>
<reference evidence="12" key="1">
    <citation type="submission" date="2021-07" db="EMBL/GenBank/DDBJ databases">
        <title>Complete genome sequencing of a Clostridium isolate.</title>
        <authorList>
            <person name="Ueki A."/>
            <person name="Tonouchi A."/>
        </authorList>
    </citation>
    <scope>NUCLEOTIDE SEQUENCE [LARGE SCALE GENOMIC DNA]</scope>
    <source>
        <strain evidence="12">C5S11</strain>
    </source>
</reference>
<dbReference type="Gene3D" id="3.40.1440.10">
    <property type="entry name" value="GIY-YIG endonuclease"/>
    <property type="match status" value="1"/>
</dbReference>
<dbReference type="InterPro" id="IPR047296">
    <property type="entry name" value="GIY-YIG_UvrC_Cho"/>
</dbReference>
<dbReference type="NCBIfam" id="TIGR00194">
    <property type="entry name" value="uvrC"/>
    <property type="match status" value="1"/>
</dbReference>
<dbReference type="PROSITE" id="PS50164">
    <property type="entry name" value="GIY_YIG"/>
    <property type="match status" value="1"/>
</dbReference>